<dbReference type="EC" id="2.3.3.14" evidence="3 11"/>
<dbReference type="AlphaFoldDB" id="A0A6B0YQU0"/>
<proteinExistence type="inferred from homology"/>
<feature type="binding site" evidence="11">
    <location>
        <position position="14"/>
    </location>
    <ligand>
        <name>2-oxoglutarate</name>
        <dbReference type="ChEBI" id="CHEBI:16810"/>
    </ligand>
</feature>
<dbReference type="InterPro" id="IPR013785">
    <property type="entry name" value="Aldolase_TIM"/>
</dbReference>
<comment type="function">
    <text evidence="11">Catalyzes the aldol-type condensation of 2-oxoglutarate with acetyl-CoA to yield homocitrate. Carries out the first step of the alpha-aminoadipate (AAA) lysine biosynthesis pathway.</text>
</comment>
<dbReference type="HAMAP" id="MF_02222">
    <property type="entry name" value="Homocitr_synth_fung_arch"/>
    <property type="match status" value="1"/>
</dbReference>
<feature type="binding site" evidence="11">
    <location>
        <position position="168"/>
    </location>
    <ligand>
        <name>2-oxoglutarate</name>
        <dbReference type="ChEBI" id="CHEBI:16810"/>
    </ligand>
</feature>
<evidence type="ECO:0000313" key="13">
    <source>
        <dbReference type="EMBL" id="MXY92571.1"/>
    </source>
</evidence>
<keyword evidence="8 11" id="KW-0457">Lysine biosynthesis</keyword>
<dbReference type="Pfam" id="PF00682">
    <property type="entry name" value="HMGL-like"/>
    <property type="match status" value="1"/>
</dbReference>
<evidence type="ECO:0000256" key="6">
    <source>
        <dbReference type="ARBA" id="ARBA00022723"/>
    </source>
</evidence>
<dbReference type="FunFam" id="3.20.20.70:FF:000032">
    <property type="entry name" value="Homocitrate synthase, mitochondrial"/>
    <property type="match status" value="1"/>
</dbReference>
<dbReference type="InterPro" id="IPR002034">
    <property type="entry name" value="AIPM/Hcit_synth_CS"/>
</dbReference>
<dbReference type="Pfam" id="PF22617">
    <property type="entry name" value="HCS_D2"/>
    <property type="match status" value="1"/>
</dbReference>
<dbReference type="GO" id="GO:0019878">
    <property type="term" value="P:lysine biosynthetic process via aminoadipic acid"/>
    <property type="evidence" value="ECO:0007669"/>
    <property type="project" value="UniProtKB-UniRule"/>
</dbReference>
<reference evidence="13" key="1">
    <citation type="submission" date="2019-09" db="EMBL/GenBank/DDBJ databases">
        <title>Characterisation of the sponge microbiome using genome-centric metagenomics.</title>
        <authorList>
            <person name="Engelberts J.P."/>
            <person name="Robbins S.J."/>
            <person name="De Goeij J.M."/>
            <person name="Aranda M."/>
            <person name="Bell S.C."/>
            <person name="Webster N.S."/>
        </authorList>
    </citation>
    <scope>NUCLEOTIDE SEQUENCE</scope>
    <source>
        <strain evidence="13">SB0664_bin_27</strain>
    </source>
</reference>
<keyword evidence="6 11" id="KW-0479">Metal-binding</keyword>
<dbReference type="PANTHER" id="PTHR10277:SF48">
    <property type="entry name" value="HOMOCITRATE SYNTHASE, CYTOSOLIC ISOZYME-RELATED"/>
    <property type="match status" value="1"/>
</dbReference>
<evidence type="ECO:0000256" key="11">
    <source>
        <dbReference type="HAMAP-Rule" id="MF_02222"/>
    </source>
</evidence>
<evidence type="ECO:0000256" key="9">
    <source>
        <dbReference type="ARBA" id="ARBA00023211"/>
    </source>
</evidence>
<dbReference type="Gene3D" id="1.10.238.260">
    <property type="match status" value="1"/>
</dbReference>
<evidence type="ECO:0000256" key="7">
    <source>
        <dbReference type="ARBA" id="ARBA00022842"/>
    </source>
</evidence>
<dbReference type="PROSITE" id="PS00815">
    <property type="entry name" value="AIPM_HOMOCIT_SYNTH_1"/>
    <property type="match status" value="1"/>
</dbReference>
<evidence type="ECO:0000256" key="4">
    <source>
        <dbReference type="ARBA" id="ARBA00022605"/>
    </source>
</evidence>
<feature type="binding site" evidence="11">
    <location>
        <position position="197"/>
    </location>
    <ligand>
        <name>Mg(2+)</name>
        <dbReference type="ChEBI" id="CHEBI:18420"/>
    </ligand>
</feature>
<keyword evidence="9 11" id="KW-0464">Manganese</keyword>
<dbReference type="InterPro" id="IPR000891">
    <property type="entry name" value="PYR_CT"/>
</dbReference>
<feature type="domain" description="Pyruvate carboxyltransferase" evidence="12">
    <location>
        <begin position="6"/>
        <end position="259"/>
    </location>
</feature>
<dbReference type="InterPro" id="IPR054691">
    <property type="entry name" value="LeuA/HCS_post-cat"/>
</dbReference>
<dbReference type="FunFam" id="1.10.238.260:FF:000002">
    <property type="entry name" value="Homocitrate synthase, mitochondrial"/>
    <property type="match status" value="1"/>
</dbReference>
<evidence type="ECO:0000256" key="3">
    <source>
        <dbReference type="ARBA" id="ARBA00012974"/>
    </source>
</evidence>
<gene>
    <name evidence="13" type="primary">lysS</name>
    <name evidence="13" type="ORF">F4Y42_03890</name>
</gene>
<dbReference type="UniPathway" id="UPA00033">
    <property type="reaction ID" value="UER00028"/>
</dbReference>
<dbReference type="Gene3D" id="3.20.20.70">
    <property type="entry name" value="Aldolase class I"/>
    <property type="match status" value="1"/>
</dbReference>
<comment type="pathway">
    <text evidence="1 11">Amino-acid biosynthesis; L-lysine biosynthesis via AAA pathway; L-alpha-aminoadipate from 2-oxoglutarate: step 1/5.</text>
</comment>
<dbReference type="InterPro" id="IPR050073">
    <property type="entry name" value="2-IPM_HCS-like"/>
</dbReference>
<dbReference type="GO" id="GO:0004410">
    <property type="term" value="F:homocitrate synthase activity"/>
    <property type="evidence" value="ECO:0007669"/>
    <property type="project" value="UniProtKB-UniRule"/>
</dbReference>
<feature type="active site" description="Proton acceptor" evidence="11">
    <location>
        <position position="292"/>
    </location>
</feature>
<feature type="binding site" evidence="11">
    <location>
        <position position="15"/>
    </location>
    <ligand>
        <name>Mg(2+)</name>
        <dbReference type="ChEBI" id="CHEBI:18420"/>
    </ligand>
</feature>
<keyword evidence="7 11" id="KW-0460">Magnesium</keyword>
<evidence type="ECO:0000256" key="1">
    <source>
        <dbReference type="ARBA" id="ARBA00004755"/>
    </source>
</evidence>
<evidence type="ECO:0000256" key="5">
    <source>
        <dbReference type="ARBA" id="ARBA00022679"/>
    </source>
</evidence>
<name>A0A6B0YQU0_9CHLR</name>
<dbReference type="PROSITE" id="PS00816">
    <property type="entry name" value="AIPM_HOMOCIT_SYNTH_2"/>
    <property type="match status" value="1"/>
</dbReference>
<organism evidence="13">
    <name type="scientific">Caldilineaceae bacterium SB0664_bin_27</name>
    <dbReference type="NCBI Taxonomy" id="2605260"/>
    <lineage>
        <taxon>Bacteria</taxon>
        <taxon>Bacillati</taxon>
        <taxon>Chloroflexota</taxon>
        <taxon>Caldilineae</taxon>
        <taxon>Caldilineales</taxon>
        <taxon>Caldilineaceae</taxon>
    </lineage>
</organism>
<evidence type="ECO:0000256" key="8">
    <source>
        <dbReference type="ARBA" id="ARBA00023154"/>
    </source>
</evidence>
<feature type="binding site" evidence="11">
    <location>
        <position position="134"/>
    </location>
    <ligand>
        <name>2-oxoglutarate</name>
        <dbReference type="ChEBI" id="CHEBI:16810"/>
    </ligand>
</feature>
<accession>A0A6B0YQU0</accession>
<keyword evidence="5 11" id="KW-0808">Transferase</keyword>
<dbReference type="SUPFAM" id="SSF51569">
    <property type="entry name" value="Aldolase"/>
    <property type="match status" value="1"/>
</dbReference>
<feature type="binding site" evidence="11">
    <location>
        <position position="74"/>
    </location>
    <ligand>
        <name>2-oxoglutarate</name>
        <dbReference type="ChEBI" id="CHEBI:16810"/>
    </ligand>
</feature>
<dbReference type="PROSITE" id="PS50991">
    <property type="entry name" value="PYR_CT"/>
    <property type="match status" value="1"/>
</dbReference>
<feature type="binding site" evidence="11">
    <location>
        <position position="195"/>
    </location>
    <ligand>
        <name>Mg(2+)</name>
        <dbReference type="ChEBI" id="CHEBI:18420"/>
    </ligand>
</feature>
<dbReference type="GO" id="GO:0046872">
    <property type="term" value="F:metal ion binding"/>
    <property type="evidence" value="ECO:0007669"/>
    <property type="project" value="UniProtKB-KW"/>
</dbReference>
<keyword evidence="4 11" id="KW-0028">Amino-acid biosynthesis</keyword>
<dbReference type="EMBL" id="VXRG01000036">
    <property type="protein sequence ID" value="MXY92571.1"/>
    <property type="molecule type" value="Genomic_DNA"/>
</dbReference>
<dbReference type="InterPro" id="IPR048253">
    <property type="entry name" value="DRE_TIM_HCS_fun_bact"/>
</dbReference>
<evidence type="ECO:0000259" key="12">
    <source>
        <dbReference type="PROSITE" id="PS50991"/>
    </source>
</evidence>
<dbReference type="NCBIfam" id="TIGR02146">
    <property type="entry name" value="LysS_fung_arch"/>
    <property type="match status" value="1"/>
</dbReference>
<comment type="cofactor">
    <cofactor evidence="11">
        <name>Mg(2+)</name>
        <dbReference type="ChEBI" id="CHEBI:18420"/>
    </cofactor>
    <cofactor evidence="11">
        <name>Mn(2+)</name>
        <dbReference type="ChEBI" id="CHEBI:29035"/>
    </cofactor>
</comment>
<protein>
    <recommendedName>
        <fullName evidence="3 11">Homocitrate synthase</fullName>
        <shortName evidence="11">HCS</shortName>
        <ecNumber evidence="3 11">2.3.3.14</ecNumber>
    </recommendedName>
</protein>
<sequence>MSLEQFSIIESTLREGEQFANAFFDSGQKDEIARLLDAFGVEYLELTSPAASRQSRADCTRIAGLGLGTKLLTHTRCHLDDARLAVDTGVDGIDVLFGTSSYLREFSHGKSIREIIDSAVQVIEFIKSQGLEVRFSSEDSFRSDLVDLLTVYREVDQIGVNRVGIADTVGIATPLQVHDLVRTLRGVVSCDIEFHGHNDTGCAIANSYCALAAGATHVDTSVLGIGERNGITPLGGLVARMYALDPEQIRSKYNLPMLREVENFVAEIVGVDVPFNNYITGYTAFTHKAGIHAKAILNNPDTYEILDPEDFGLTRYLHIAHRLTGWNAVKQRAEQLQLDLTDPQVKEVTAHIKEEADQRKLSLDDVDVLLREYHSRAVTVPSPPV</sequence>
<comment type="similarity">
    <text evidence="2 11">Belongs to the alpha-IPM synthase/homocitrate synthase family. Homocitrate synthase LYS20/LYS21 subfamily.</text>
</comment>
<comment type="catalytic activity">
    <reaction evidence="10">
        <text>acetyl-CoA + 2-oxoglutarate + H2O = (2R)-homocitrate + CoA + H(+)</text>
        <dbReference type="Rhea" id="RHEA:12929"/>
        <dbReference type="ChEBI" id="CHEBI:15377"/>
        <dbReference type="ChEBI" id="CHEBI:15378"/>
        <dbReference type="ChEBI" id="CHEBI:16810"/>
        <dbReference type="ChEBI" id="CHEBI:57287"/>
        <dbReference type="ChEBI" id="CHEBI:57288"/>
        <dbReference type="ChEBI" id="CHEBI:58884"/>
        <dbReference type="EC" id="2.3.3.14"/>
    </reaction>
    <physiologicalReaction direction="left-to-right" evidence="10">
        <dbReference type="Rhea" id="RHEA:12930"/>
    </physiologicalReaction>
</comment>
<dbReference type="PANTHER" id="PTHR10277">
    <property type="entry name" value="HOMOCITRATE SYNTHASE-RELATED"/>
    <property type="match status" value="1"/>
</dbReference>
<comment type="caution">
    <text evidence="13">The sequence shown here is derived from an EMBL/GenBank/DDBJ whole genome shotgun (WGS) entry which is preliminary data.</text>
</comment>
<evidence type="ECO:0000256" key="2">
    <source>
        <dbReference type="ARBA" id="ARBA00006361"/>
    </source>
</evidence>
<evidence type="ECO:0000256" key="10">
    <source>
        <dbReference type="ARBA" id="ARBA00048363"/>
    </source>
</evidence>
<dbReference type="CDD" id="cd07948">
    <property type="entry name" value="DRE_TIM_HCS"/>
    <property type="match status" value="1"/>
</dbReference>
<keyword evidence="13" id="KW-0012">Acyltransferase</keyword>
<dbReference type="InterPro" id="IPR011872">
    <property type="entry name" value="Homocitrate_synth"/>
</dbReference>